<evidence type="ECO:0000256" key="8">
    <source>
        <dbReference type="SAM" id="Phobius"/>
    </source>
</evidence>
<evidence type="ECO:0000256" key="2">
    <source>
        <dbReference type="ARBA" id="ARBA00022448"/>
    </source>
</evidence>
<feature type="transmembrane region" description="Helical" evidence="8">
    <location>
        <begin position="311"/>
        <end position="340"/>
    </location>
</feature>
<dbReference type="InterPro" id="IPR002293">
    <property type="entry name" value="AA/rel_permease1"/>
</dbReference>
<keyword evidence="3" id="KW-1003">Cell membrane</keyword>
<dbReference type="GO" id="GO:0005886">
    <property type="term" value="C:plasma membrane"/>
    <property type="evidence" value="ECO:0007669"/>
    <property type="project" value="UniProtKB-SubCell"/>
</dbReference>
<keyword evidence="4 8" id="KW-0812">Transmembrane</keyword>
<dbReference type="AlphaFoldDB" id="A0A7J7IQ38"/>
<dbReference type="PANTHER" id="PTHR45826:SF2">
    <property type="entry name" value="AMINO ACID TRANSPORTER"/>
    <property type="match status" value="1"/>
</dbReference>
<comment type="caution">
    <text evidence="9">The sequence shown here is derived from an EMBL/GenBank/DDBJ whole genome shotgun (WGS) entry which is preliminary data.</text>
</comment>
<dbReference type="Pfam" id="PF13520">
    <property type="entry name" value="AA_permease_2"/>
    <property type="match status" value="1"/>
</dbReference>
<proteinExistence type="inferred from homology"/>
<dbReference type="Proteomes" id="UP000530660">
    <property type="component" value="Unassembled WGS sequence"/>
</dbReference>
<feature type="transmembrane region" description="Helical" evidence="8">
    <location>
        <begin position="265"/>
        <end position="291"/>
    </location>
</feature>
<feature type="transmembrane region" description="Helical" evidence="8">
    <location>
        <begin position="361"/>
        <end position="383"/>
    </location>
</feature>
<accession>A0A7J7IQ38</accession>
<dbReference type="GO" id="GO:0015203">
    <property type="term" value="F:polyamine transmembrane transporter activity"/>
    <property type="evidence" value="ECO:0007669"/>
    <property type="project" value="UniProtKB-ARBA"/>
</dbReference>
<gene>
    <name evidence="9" type="primary">AAT11</name>
    <name evidence="9" type="ORF">F1559_004942</name>
</gene>
<comment type="subcellular location">
    <subcellularLocation>
        <location evidence="1">Cell membrane</location>
        <topology evidence="1">Multi-pass membrane protein</topology>
    </subcellularLocation>
</comment>
<evidence type="ECO:0000256" key="5">
    <source>
        <dbReference type="ARBA" id="ARBA00022989"/>
    </source>
</evidence>
<dbReference type="PANTHER" id="PTHR45826">
    <property type="entry name" value="POLYAMINE TRANSPORTER PUT1"/>
    <property type="match status" value="1"/>
</dbReference>
<dbReference type="OrthoDB" id="5982228at2759"/>
<keyword evidence="10" id="KW-1185">Reference proteome</keyword>
<feature type="transmembrane region" description="Helical" evidence="8">
    <location>
        <begin position="158"/>
        <end position="181"/>
    </location>
</feature>
<evidence type="ECO:0000256" key="4">
    <source>
        <dbReference type="ARBA" id="ARBA00022692"/>
    </source>
</evidence>
<dbReference type="EMBL" id="VWRR01000003">
    <property type="protein sequence ID" value="KAF6004657.1"/>
    <property type="molecule type" value="Genomic_DNA"/>
</dbReference>
<reference evidence="9 10" key="1">
    <citation type="journal article" date="2020" name="J. Phycol.">
        <title>Comparative genome analysis reveals Cyanidiococcus gen. nov., a new extremophilic red algal genus sister to Cyanidioschyzon (Cyanidioschyzonaceae, Rhodophyta).</title>
        <authorList>
            <person name="Liu S.-L."/>
            <person name="Chiang Y.-R."/>
            <person name="Yoon H.S."/>
            <person name="Fu H.-Y."/>
        </authorList>
    </citation>
    <scope>NUCLEOTIDE SEQUENCE [LARGE SCALE GENOMIC DNA]</scope>
    <source>
        <strain evidence="9 10">THAL066</strain>
    </source>
</reference>
<feature type="transmembrane region" description="Helical" evidence="8">
    <location>
        <begin position="389"/>
        <end position="407"/>
    </location>
</feature>
<feature type="transmembrane region" description="Helical" evidence="8">
    <location>
        <begin position="447"/>
        <end position="466"/>
    </location>
</feature>
<evidence type="ECO:0000313" key="9">
    <source>
        <dbReference type="EMBL" id="KAF6004657.1"/>
    </source>
</evidence>
<feature type="transmembrane region" description="Helical" evidence="8">
    <location>
        <begin position="419"/>
        <end position="441"/>
    </location>
</feature>
<organism evidence="9 10">
    <name type="scientific">Cyanidiococcus yangmingshanensis</name>
    <dbReference type="NCBI Taxonomy" id="2690220"/>
    <lineage>
        <taxon>Eukaryota</taxon>
        <taxon>Rhodophyta</taxon>
        <taxon>Bangiophyceae</taxon>
        <taxon>Cyanidiales</taxon>
        <taxon>Cyanidiaceae</taxon>
        <taxon>Cyanidiococcus</taxon>
    </lineage>
</organism>
<evidence type="ECO:0000313" key="10">
    <source>
        <dbReference type="Proteomes" id="UP000530660"/>
    </source>
</evidence>
<evidence type="ECO:0000256" key="1">
    <source>
        <dbReference type="ARBA" id="ARBA00004651"/>
    </source>
</evidence>
<name>A0A7J7IQ38_9RHOD</name>
<comment type="similarity">
    <text evidence="7">Belongs to the amino acid-polyamine-organocation (APC) superfamily. Polyamine:cation symporter (PHS) (TC 2.A.3.12) family.</text>
</comment>
<keyword evidence="5 8" id="KW-1133">Transmembrane helix</keyword>
<protein>
    <submittedName>
        <fullName evidence="9">Amino acid transporter</fullName>
    </submittedName>
</protein>
<evidence type="ECO:0000256" key="6">
    <source>
        <dbReference type="ARBA" id="ARBA00023136"/>
    </source>
</evidence>
<keyword evidence="2" id="KW-0813">Transport</keyword>
<dbReference type="InterPro" id="IPR044566">
    <property type="entry name" value="RMV1-like"/>
</dbReference>
<dbReference type="PIRSF" id="PIRSF006060">
    <property type="entry name" value="AA_transporter"/>
    <property type="match status" value="1"/>
</dbReference>
<keyword evidence="6 8" id="KW-0472">Membrane</keyword>
<feature type="transmembrane region" description="Helical" evidence="8">
    <location>
        <begin position="188"/>
        <end position="212"/>
    </location>
</feature>
<dbReference type="Gene3D" id="1.20.1740.10">
    <property type="entry name" value="Amino acid/polyamine transporter I"/>
    <property type="match status" value="1"/>
</dbReference>
<evidence type="ECO:0000256" key="7">
    <source>
        <dbReference type="ARBA" id="ARBA00024041"/>
    </source>
</evidence>
<sequence>MTVPFSEQAMVSTSSKLTNTAFDGLAIEEGAETDATAVAVVAPDKVSPPRSLGLLQLVGMLFLLTSGGGYGLEPLVGSAGPRWSILALVVAPWLWALPQALMASELATLIPEDGGYVIWVEAALGSFWGFQQGWWSFVDSLVDNALFPRLFSDYTLRVAPAFGMLGSWMVGVLVLVICTLVNILGLGLVGWAAVLFTVLVVSPFMFICIVGFRRTVLSSLWQARPLHEINWRLFLASLLWNWCGFDSCSTVAGEIRDVHRSFPRAMVIVLSLTTMVFTLPIAASVTVNHVWSEWRDAFWPTAANRLAGGHWLGILVCVGGMCSAAGMLSGLVATSSRALYGMTRKNMLPPELGALHQRFRTPWICILLIGLGSACFTALPFNVLIQIDSTLYCLKVALEFIALAVLRRKWPDRQRPFRIGGGIWGLSYVVGSGLVCCLAMAVLSGLWSAISAAVTIVTGLVLYSVIGRVLNGRWMPSTIAPTPTSTPVEI</sequence>
<evidence type="ECO:0000256" key="3">
    <source>
        <dbReference type="ARBA" id="ARBA00022475"/>
    </source>
</evidence>